<gene>
    <name evidence="3" type="ORF">DW070_03855</name>
</gene>
<reference evidence="3 4" key="1">
    <citation type="submission" date="2018-08" db="EMBL/GenBank/DDBJ databases">
        <title>A genome reference for cultivated species of the human gut microbiota.</title>
        <authorList>
            <person name="Zou Y."/>
            <person name="Xue W."/>
            <person name="Luo G."/>
        </authorList>
    </citation>
    <scope>NUCLEOTIDE SEQUENCE [LARGE SCALE GENOMIC DNA]</scope>
    <source>
        <strain evidence="3 4">AF45-17</strain>
    </source>
</reference>
<dbReference type="EMBL" id="QVEP01000006">
    <property type="protein sequence ID" value="RGB81285.1"/>
    <property type="molecule type" value="Genomic_DNA"/>
</dbReference>
<keyword evidence="2" id="KW-1133">Transmembrane helix</keyword>
<accession>A0A3E2TR49</accession>
<dbReference type="InterPro" id="IPR043756">
    <property type="entry name" value="DUF5702"/>
</dbReference>
<dbReference type="RefSeq" id="WP_117527322.1">
    <property type="nucleotide sequence ID" value="NZ_JAQENQ010000003.1"/>
</dbReference>
<name>A0A3E2TR49_9FIRM</name>
<evidence type="ECO:0000313" key="3">
    <source>
        <dbReference type="EMBL" id="RGB81285.1"/>
    </source>
</evidence>
<keyword evidence="2" id="KW-0812">Transmembrane</keyword>
<feature type="region of interest" description="Disordered" evidence="1">
    <location>
        <begin position="166"/>
        <end position="194"/>
    </location>
</feature>
<dbReference type="Pfam" id="PF18960">
    <property type="entry name" value="DUF5702"/>
    <property type="match status" value="1"/>
</dbReference>
<proteinExistence type="predicted"/>
<organism evidence="3 4">
    <name type="scientific">Coprococcus catus</name>
    <dbReference type="NCBI Taxonomy" id="116085"/>
    <lineage>
        <taxon>Bacteria</taxon>
        <taxon>Bacillati</taxon>
        <taxon>Bacillota</taxon>
        <taxon>Clostridia</taxon>
        <taxon>Lachnospirales</taxon>
        <taxon>Lachnospiraceae</taxon>
        <taxon>Coprococcus</taxon>
    </lineage>
</organism>
<evidence type="ECO:0000256" key="2">
    <source>
        <dbReference type="SAM" id="Phobius"/>
    </source>
</evidence>
<sequence length="509" mass="58129">MMKKGVMTVYFSLVFMLVMSFLLVLLESDRLYILRTEGERYADMAAEMVFAGYIQPLADYYSLFGVNHGEKNSQLEKFDDYLKLNITGEGKTKRLFQMAGAIEEVEVDEWTGFKDNDWKALMEQVKLYEEARTIQRGREEVSRFFSDLSGMDTDEPVGDYCRQLESKGERMEAEEQEANKKDDGNTPKDTEIQMEDPRGGITRWLKGGLLELVMGDQAVSKQKISTARCSWQTSEEKKSNVIVRFDRYKEVAEAVKGQNLLSQIQSGVKNQSDQMILNMYIYDQFKTLRNSRPSGRSKDTALNYEIEYIAFGHASDKENLESAVTACFTLRTILNLAYLYLSPDKDADLQRVVQGLSAAGMIPVAGEVLKLLLMICWASAEAAVDCAGLAEGGKVPLMKDRNTWNMSVEQLLHAAAGGGKASEYFKSGTKGWDYHQYLMLFLMLTPTEKKIIRMTQLIENNVWLMKGYENFQLKNCAVKASFSGKIDVTPFFWKYPQKIQYRFHTEYVY</sequence>
<dbReference type="Proteomes" id="UP000260773">
    <property type="component" value="Unassembled WGS sequence"/>
</dbReference>
<dbReference type="AlphaFoldDB" id="A0A3E2TR49"/>
<keyword evidence="2" id="KW-0472">Membrane</keyword>
<comment type="caution">
    <text evidence="3">The sequence shown here is derived from an EMBL/GenBank/DDBJ whole genome shotgun (WGS) entry which is preliminary data.</text>
</comment>
<evidence type="ECO:0000256" key="1">
    <source>
        <dbReference type="SAM" id="MobiDB-lite"/>
    </source>
</evidence>
<feature type="transmembrane region" description="Helical" evidence="2">
    <location>
        <begin position="7"/>
        <end position="26"/>
    </location>
</feature>
<evidence type="ECO:0000313" key="4">
    <source>
        <dbReference type="Proteomes" id="UP000260773"/>
    </source>
</evidence>
<protein>
    <submittedName>
        <fullName evidence="3">Uncharacterized protein</fullName>
    </submittedName>
</protein>